<dbReference type="InterPro" id="IPR001638">
    <property type="entry name" value="Solute-binding_3/MltF_N"/>
</dbReference>
<comment type="subcellular location">
    <subcellularLocation>
        <location evidence="1">Cell envelope</location>
    </subcellularLocation>
</comment>
<feature type="domain" description="Solute-binding protein family 3/N-terminal" evidence="6">
    <location>
        <begin position="24"/>
        <end position="248"/>
    </location>
</feature>
<evidence type="ECO:0000256" key="1">
    <source>
        <dbReference type="ARBA" id="ARBA00004196"/>
    </source>
</evidence>
<dbReference type="InterPro" id="IPR018313">
    <property type="entry name" value="SBP_3_CS"/>
</dbReference>
<keyword evidence="8" id="KW-1185">Reference proteome</keyword>
<dbReference type="SMART" id="SM00062">
    <property type="entry name" value="PBPb"/>
    <property type="match status" value="1"/>
</dbReference>
<evidence type="ECO:0000256" key="2">
    <source>
        <dbReference type="ARBA" id="ARBA00010333"/>
    </source>
</evidence>
<evidence type="ECO:0000313" key="7">
    <source>
        <dbReference type="EMBL" id="KAB0678800.1"/>
    </source>
</evidence>
<feature type="signal peptide" evidence="5">
    <location>
        <begin position="1"/>
        <end position="20"/>
    </location>
</feature>
<dbReference type="Proteomes" id="UP000432089">
    <property type="component" value="Unassembled WGS sequence"/>
</dbReference>
<proteinExistence type="inferred from homology"/>
<dbReference type="PANTHER" id="PTHR35936:SF19">
    <property type="entry name" value="AMINO-ACID-BINDING PROTEIN YXEM-RELATED"/>
    <property type="match status" value="1"/>
</dbReference>
<dbReference type="PANTHER" id="PTHR35936">
    <property type="entry name" value="MEMBRANE-BOUND LYTIC MUREIN TRANSGLYCOSYLASE F"/>
    <property type="match status" value="1"/>
</dbReference>
<feature type="chain" id="PRO_5031568957" evidence="5">
    <location>
        <begin position="21"/>
        <end position="250"/>
    </location>
</feature>
<evidence type="ECO:0000313" key="8">
    <source>
        <dbReference type="Proteomes" id="UP000432089"/>
    </source>
</evidence>
<sequence>MKLSSAVFALSVLLAGSAAAEAAKLRIATEGAYPPFNYVKDGQLGGFDVDLAKAICADLGDECTYVAVPWDNIIDGLEKNDYDLIVASMANTPERAARVAFSESYYRSHSGFVGDPEKIEDSTPEALAGKRISVQKDTLQSGYVHRFYPKSEILEAPGTMDALQMVVDGRADVTLIDAIQVLDWMQSQEGEKFGYIGDPVTGEYFQSSSHIAARKDQAALIDDVNASIKRLRLNGTYDRINANYFPFSIY</sequence>
<reference evidence="7 8" key="1">
    <citation type="submission" date="2019-09" db="EMBL/GenBank/DDBJ databases">
        <title>YIM 132180 draft genome.</title>
        <authorList>
            <person name="Zhang K."/>
        </authorList>
    </citation>
    <scope>NUCLEOTIDE SEQUENCE [LARGE SCALE GENOMIC DNA]</scope>
    <source>
        <strain evidence="7 8">YIM 132180</strain>
    </source>
</reference>
<gene>
    <name evidence="7" type="ORF">F6X38_15045</name>
</gene>
<dbReference type="Gene3D" id="3.40.190.10">
    <property type="entry name" value="Periplasmic binding protein-like II"/>
    <property type="match status" value="2"/>
</dbReference>
<dbReference type="SUPFAM" id="SSF53850">
    <property type="entry name" value="Periplasmic binding protein-like II"/>
    <property type="match status" value="1"/>
</dbReference>
<accession>A0A7V7TZ49</accession>
<comment type="similarity">
    <text evidence="2 4">Belongs to the bacterial solute-binding protein 3 family.</text>
</comment>
<dbReference type="GO" id="GO:0030313">
    <property type="term" value="C:cell envelope"/>
    <property type="evidence" value="ECO:0007669"/>
    <property type="project" value="UniProtKB-SubCell"/>
</dbReference>
<comment type="caution">
    <text evidence="7">The sequence shown here is derived from an EMBL/GenBank/DDBJ whole genome shotgun (WGS) entry which is preliminary data.</text>
</comment>
<dbReference type="EMBL" id="VZDO01000012">
    <property type="protein sequence ID" value="KAB0678800.1"/>
    <property type="molecule type" value="Genomic_DNA"/>
</dbReference>
<evidence type="ECO:0000256" key="5">
    <source>
        <dbReference type="SAM" id="SignalP"/>
    </source>
</evidence>
<keyword evidence="3 5" id="KW-0732">Signal</keyword>
<dbReference type="Pfam" id="PF00497">
    <property type="entry name" value="SBP_bac_3"/>
    <property type="match status" value="1"/>
</dbReference>
<organism evidence="7 8">
    <name type="scientific">Plantimonas leprariae</name>
    <dbReference type="NCBI Taxonomy" id="2615207"/>
    <lineage>
        <taxon>Bacteria</taxon>
        <taxon>Pseudomonadati</taxon>
        <taxon>Pseudomonadota</taxon>
        <taxon>Alphaproteobacteria</taxon>
        <taxon>Hyphomicrobiales</taxon>
        <taxon>Aurantimonadaceae</taxon>
        <taxon>Plantimonas</taxon>
    </lineage>
</organism>
<dbReference type="RefSeq" id="WP_150970984.1">
    <property type="nucleotide sequence ID" value="NZ_VZDO01000012.1"/>
</dbReference>
<evidence type="ECO:0000256" key="3">
    <source>
        <dbReference type="ARBA" id="ARBA00022729"/>
    </source>
</evidence>
<name>A0A7V7TZ49_9HYPH</name>
<evidence type="ECO:0000256" key="4">
    <source>
        <dbReference type="RuleBase" id="RU003744"/>
    </source>
</evidence>
<protein>
    <submittedName>
        <fullName evidence="7">Transporter substrate-binding domain-containing protein</fullName>
    </submittedName>
</protein>
<dbReference type="PROSITE" id="PS01039">
    <property type="entry name" value="SBP_BACTERIAL_3"/>
    <property type="match status" value="1"/>
</dbReference>
<dbReference type="AlphaFoldDB" id="A0A7V7TZ49"/>
<evidence type="ECO:0000259" key="6">
    <source>
        <dbReference type="SMART" id="SM00062"/>
    </source>
</evidence>